<organism evidence="1 2">
    <name type="scientific">Streptomyces graminofaciens</name>
    <dbReference type="NCBI Taxonomy" id="68212"/>
    <lineage>
        <taxon>Bacteria</taxon>
        <taxon>Bacillati</taxon>
        <taxon>Actinomycetota</taxon>
        <taxon>Actinomycetes</taxon>
        <taxon>Kitasatosporales</taxon>
        <taxon>Streptomycetaceae</taxon>
        <taxon>Streptomyces</taxon>
    </lineage>
</organism>
<protein>
    <submittedName>
        <fullName evidence="1">Uncharacterized protein</fullName>
    </submittedName>
</protein>
<reference evidence="1 2" key="2">
    <citation type="journal article" date="2023" name="ChemBioChem">
        <title>Acyltransferase Domain Exchange between Two Independent Type I Polyketide Synthases in the Same Producer Strain of Macrolide Antibiotics.</title>
        <authorList>
            <person name="Kudo F."/>
            <person name="Kishikawa K."/>
            <person name="Tsuboi K."/>
            <person name="Kido T."/>
            <person name="Usui T."/>
            <person name="Hashimoto J."/>
            <person name="Shin-Ya K."/>
            <person name="Miyanaga A."/>
            <person name="Eguchi T."/>
        </authorList>
    </citation>
    <scope>NUCLEOTIDE SEQUENCE [LARGE SCALE GENOMIC DNA]</scope>
    <source>
        <strain evidence="1 2">A-8890</strain>
    </source>
</reference>
<dbReference type="Proteomes" id="UP001321542">
    <property type="component" value="Chromosome"/>
</dbReference>
<sequence length="81" mass="8143">MLVFAQGSGDAGKRWQSTVGELVEPGRQGCGVTVVEHGGEPAGQVVGVLEFRTVLEEPVQALGDVEAAAVRVGGDPSGGLA</sequence>
<name>A0ABN5VZ63_9ACTN</name>
<accession>A0ABN5VZ63</accession>
<evidence type="ECO:0000313" key="2">
    <source>
        <dbReference type="Proteomes" id="UP001321542"/>
    </source>
</evidence>
<proteinExistence type="predicted"/>
<gene>
    <name evidence="1" type="ORF">SGFS_098470</name>
</gene>
<keyword evidence="2" id="KW-1185">Reference proteome</keyword>
<reference evidence="1 2" key="1">
    <citation type="journal article" date="2010" name="ChemBioChem">
        <title>Cloning and characterization of the biosynthetic gene cluster of 16-membered macrolide antibiotic FD-891: involvement of a dual functional cytochrome P450 monooxygenase catalyzing epoxidation and hydroxylation.</title>
        <authorList>
            <person name="Kudo F."/>
            <person name="Motegi A."/>
            <person name="Mizoue K."/>
            <person name="Eguchi T."/>
        </authorList>
    </citation>
    <scope>NUCLEOTIDE SEQUENCE [LARGE SCALE GENOMIC DNA]</scope>
    <source>
        <strain evidence="1 2">A-8890</strain>
    </source>
</reference>
<dbReference type="EMBL" id="AP018448">
    <property type="protein sequence ID" value="BBC38553.1"/>
    <property type="molecule type" value="Genomic_DNA"/>
</dbReference>
<evidence type="ECO:0000313" key="1">
    <source>
        <dbReference type="EMBL" id="BBC38553.1"/>
    </source>
</evidence>